<protein>
    <submittedName>
        <fullName evidence="2">Unnamed protein product</fullName>
    </submittedName>
</protein>
<feature type="compositionally biased region" description="Basic and acidic residues" evidence="1">
    <location>
        <begin position="489"/>
        <end position="501"/>
    </location>
</feature>
<name>A0A124BZ05_ASPNG</name>
<feature type="region of interest" description="Disordered" evidence="1">
    <location>
        <begin position="270"/>
        <end position="326"/>
    </location>
</feature>
<dbReference type="Proteomes" id="UP000068243">
    <property type="component" value="Unassembled WGS sequence"/>
</dbReference>
<feature type="region of interest" description="Disordered" evidence="1">
    <location>
        <begin position="67"/>
        <end position="129"/>
    </location>
</feature>
<comment type="caution">
    <text evidence="2">The sequence shown here is derived from an EMBL/GenBank/DDBJ whole genome shotgun (WGS) entry which is preliminary data.</text>
</comment>
<dbReference type="PaxDb" id="5061-CADANGAP00004710"/>
<feature type="region of interest" description="Disordered" evidence="1">
    <location>
        <begin position="460"/>
        <end position="531"/>
    </location>
</feature>
<organism evidence="2 3">
    <name type="scientific">Aspergillus niger</name>
    <dbReference type="NCBI Taxonomy" id="5061"/>
    <lineage>
        <taxon>Eukaryota</taxon>
        <taxon>Fungi</taxon>
        <taxon>Dikarya</taxon>
        <taxon>Ascomycota</taxon>
        <taxon>Pezizomycotina</taxon>
        <taxon>Eurotiomycetes</taxon>
        <taxon>Eurotiomycetidae</taxon>
        <taxon>Eurotiales</taxon>
        <taxon>Aspergillaceae</taxon>
        <taxon>Aspergillus</taxon>
        <taxon>Aspergillus subgen. Circumdati</taxon>
    </lineage>
</organism>
<evidence type="ECO:0000256" key="1">
    <source>
        <dbReference type="SAM" id="MobiDB-lite"/>
    </source>
</evidence>
<feature type="compositionally biased region" description="Low complexity" evidence="1">
    <location>
        <begin position="67"/>
        <end position="78"/>
    </location>
</feature>
<dbReference type="VEuPathDB" id="FungiDB:An05g00570"/>
<dbReference type="OrthoDB" id="5407653at2759"/>
<sequence length="652" mass="73753">MFGWCSTLGKLLPPARSSIAFPLHPLDSSRLLCAPFYFLWVVRNWRGPIRKWLEWWCDDGETRSLSRSRLVPSSPAASKSQLNGPQPSRPACLPSVSSEPEKERRPPPAPTPLDFPVYHLPELSDKDPDATLSRLSEVLASIRRPQDINPQKFEALNLRLEENVSAADIVRPSGSNTAPPLPWDNSLARSSPVDEDGCPILMDNGNSYPSRDRFEALQNELLLDNDDAFREVGRLPPREGRQRVRVAQTRKFWTGLERMAQYWDTSLDEYYERPKTPPPPAGQEGADKMQTDGDAQLPAAQDHTETPMDVDPAPPAEAAKDGSQAQLDTQQEMVTMYKGRRLGAGQEMPEDVREETVRALAEMAAWPFGCQAAPPISPPRLAVKTLLFPVRHTFQTARSPKDRQLARSGIMEGPIFAAQCRPETSWRGPHDAPGSGMGEVCDLLREVGAMLLTAQERARQGEAEVRPGEGKWWTTVPRWGGAPNDSVSDNEKETHGEDKLPSESGYARKRSKYEHPFLASRRPSSARKMSNSDRWKIIQPGPGLWDKRMRYIQIGKPLDSAFDDIYLLSSINHHVSILHLRVHRRYLEVITNGSSNFPPVTDTPEQPWHVLQLRRTRWYDLFNGEDRVEALKGIWRIFHYLLRQQPETQFLN</sequence>
<dbReference type="VEuPathDB" id="FungiDB:M747DRAFT_81480"/>
<dbReference type="AlphaFoldDB" id="A0A124BZ05"/>
<reference evidence="3" key="1">
    <citation type="journal article" date="2016" name="Genome Announc.">
        <title>Draft genome sequence of Aspergillus niger strain An76.</title>
        <authorList>
            <person name="Gong W."/>
            <person name="Cheng Z."/>
            <person name="Zhang H."/>
            <person name="Liu L."/>
            <person name="Gao P."/>
            <person name="Wang L."/>
        </authorList>
    </citation>
    <scope>NUCLEOTIDE SEQUENCE [LARGE SCALE GENOMIC DNA]</scope>
    <source>
        <strain evidence="3">An76</strain>
    </source>
</reference>
<dbReference type="VEuPathDB" id="FungiDB:ASPNIDRAFT2_1208245"/>
<dbReference type="EMBL" id="BCMY01000026">
    <property type="protein sequence ID" value="GAQ47196.1"/>
    <property type="molecule type" value="Genomic_DNA"/>
</dbReference>
<accession>A0A124BZ05</accession>
<feature type="compositionally biased region" description="Basic and acidic residues" evidence="1">
    <location>
        <begin position="460"/>
        <end position="469"/>
    </location>
</feature>
<proteinExistence type="predicted"/>
<evidence type="ECO:0000313" key="2">
    <source>
        <dbReference type="EMBL" id="GAQ47196.1"/>
    </source>
</evidence>
<gene>
    <name evidence="2" type="ORF">ABL_09857</name>
</gene>
<dbReference type="VEuPathDB" id="FungiDB:ATCC64974_38710"/>
<evidence type="ECO:0000313" key="3">
    <source>
        <dbReference type="Proteomes" id="UP000068243"/>
    </source>
</evidence>
<feature type="region of interest" description="Disordered" evidence="1">
    <location>
        <begin position="171"/>
        <end position="196"/>
    </location>
</feature>
<dbReference type="OMA" id="CRPETSF"/>